<comment type="cofactor">
    <cofactor evidence="1">
        <name>pyridoxal 5'-phosphate</name>
        <dbReference type="ChEBI" id="CHEBI:597326"/>
    </cofactor>
</comment>
<dbReference type="CDD" id="cd00609">
    <property type="entry name" value="AAT_like"/>
    <property type="match status" value="1"/>
</dbReference>
<gene>
    <name evidence="11" type="primary">cobD</name>
    <name evidence="11" type="ORF">NSJP_3531</name>
</gene>
<dbReference type="Gene3D" id="3.40.640.10">
    <property type="entry name" value="Type I PLP-dependent aspartate aminotransferase-like (Major domain)"/>
    <property type="match status" value="1"/>
</dbReference>
<evidence type="ECO:0000256" key="7">
    <source>
        <dbReference type="ARBA" id="ARBA00023239"/>
    </source>
</evidence>
<evidence type="ECO:0000313" key="11">
    <source>
        <dbReference type="EMBL" id="SLM49698.1"/>
    </source>
</evidence>
<comment type="catalytic activity">
    <reaction evidence="9">
        <text>O-phospho-L-threonine + H(+) = (R)-1-aminopropan-2-yl phosphate + CO2</text>
        <dbReference type="Rhea" id="RHEA:11492"/>
        <dbReference type="ChEBI" id="CHEBI:15378"/>
        <dbReference type="ChEBI" id="CHEBI:16526"/>
        <dbReference type="ChEBI" id="CHEBI:58563"/>
        <dbReference type="ChEBI" id="CHEBI:58675"/>
        <dbReference type="EC" id="4.1.1.81"/>
    </reaction>
</comment>
<dbReference type="AlphaFoldDB" id="A0A1W1I9H4"/>
<dbReference type="PANTHER" id="PTHR42885:SF1">
    <property type="entry name" value="THREONINE-PHOSPHATE DECARBOXYLASE"/>
    <property type="match status" value="1"/>
</dbReference>
<dbReference type="PROSITE" id="PS00105">
    <property type="entry name" value="AA_TRANSFER_CLASS_1"/>
    <property type="match status" value="1"/>
</dbReference>
<keyword evidence="7 11" id="KW-0456">Lyase</keyword>
<organism evidence="11 12">
    <name type="scientific">Nitrospira japonica</name>
    <dbReference type="NCBI Taxonomy" id="1325564"/>
    <lineage>
        <taxon>Bacteria</taxon>
        <taxon>Pseudomonadati</taxon>
        <taxon>Nitrospirota</taxon>
        <taxon>Nitrospiria</taxon>
        <taxon>Nitrospirales</taxon>
        <taxon>Nitrospiraceae</taxon>
        <taxon>Nitrospira</taxon>
    </lineage>
</organism>
<dbReference type="NCBIfam" id="TIGR01140">
    <property type="entry name" value="L_thr_O3P_dcar"/>
    <property type="match status" value="1"/>
</dbReference>
<evidence type="ECO:0000256" key="5">
    <source>
        <dbReference type="ARBA" id="ARBA00022573"/>
    </source>
</evidence>
<evidence type="ECO:0000256" key="1">
    <source>
        <dbReference type="ARBA" id="ARBA00001933"/>
    </source>
</evidence>
<evidence type="ECO:0000256" key="8">
    <source>
        <dbReference type="ARBA" id="ARBA00029996"/>
    </source>
</evidence>
<dbReference type="Proteomes" id="UP000192042">
    <property type="component" value="Chromosome I"/>
</dbReference>
<dbReference type="InterPro" id="IPR004839">
    <property type="entry name" value="Aminotransferase_I/II_large"/>
</dbReference>
<evidence type="ECO:0000256" key="2">
    <source>
        <dbReference type="ARBA" id="ARBA00003444"/>
    </source>
</evidence>
<comment type="pathway">
    <text evidence="3">Cofactor biosynthesis; adenosylcobalamin biosynthesis.</text>
</comment>
<evidence type="ECO:0000256" key="6">
    <source>
        <dbReference type="ARBA" id="ARBA00022898"/>
    </source>
</evidence>
<evidence type="ECO:0000256" key="9">
    <source>
        <dbReference type="ARBA" id="ARBA00048531"/>
    </source>
</evidence>
<reference evidence="11 12" key="1">
    <citation type="submission" date="2017-03" db="EMBL/GenBank/DDBJ databases">
        <authorList>
            <person name="Afonso C.L."/>
            <person name="Miller P.J."/>
            <person name="Scott M.A."/>
            <person name="Spackman E."/>
            <person name="Goraichik I."/>
            <person name="Dimitrov K.M."/>
            <person name="Suarez D.L."/>
            <person name="Swayne D.E."/>
        </authorList>
    </citation>
    <scope>NUCLEOTIDE SEQUENCE [LARGE SCALE GENOMIC DNA]</scope>
    <source>
        <strain evidence="11">Genome sequencing of Nitrospira japonica strain NJ11</strain>
    </source>
</reference>
<dbReference type="InterPro" id="IPR015421">
    <property type="entry name" value="PyrdxlP-dep_Trfase_major"/>
</dbReference>
<sequence length="372" mass="40998">MALKAADTHGGNIHAVAMELGRRASSLLDFSASINPLGPSSKVRRLLAREAEGLIRHYPDPECGNLRRALASRWRLSPRHFVIGNGSIELIHLLPRVLQCRSALIVGPTFSEYGAALSLAGAQAQLLSARKRDGYRPPLDKAGKWIQSAARRAQGASAVFLCNPNSPTGQACEPGDLEELVRQAGQSGVWMILDETFMEYCESLSLLPVLHRYPRLIVLRSFTKFYGLPGLRIGYGVCAPSLAEVLRRHQPPWSVNGYAQAAAETAMNDRPYVRRSLAFMEAERERVSMRLSGIPGLRVFPSRANFLLLELPDLHQASGVAAVLRQQGLLVRDCSRVPGLTTRSIRVAIRTEPENDRMVVALRRLLGTGRDR</sequence>
<dbReference type="InterPro" id="IPR005860">
    <property type="entry name" value="CobD"/>
</dbReference>
<dbReference type="InterPro" id="IPR004838">
    <property type="entry name" value="NHTrfase_class1_PyrdxlP-BS"/>
</dbReference>
<dbReference type="RefSeq" id="WP_172834402.1">
    <property type="nucleotide sequence ID" value="NZ_LT828648.1"/>
</dbReference>
<dbReference type="SUPFAM" id="SSF53383">
    <property type="entry name" value="PLP-dependent transferases"/>
    <property type="match status" value="1"/>
</dbReference>
<feature type="domain" description="Aminotransferase class I/classII large" evidence="10">
    <location>
        <begin position="27"/>
        <end position="361"/>
    </location>
</feature>
<evidence type="ECO:0000313" key="12">
    <source>
        <dbReference type="Proteomes" id="UP000192042"/>
    </source>
</evidence>
<dbReference type="EC" id="4.1.1.81" evidence="4"/>
<dbReference type="GO" id="GO:0030170">
    <property type="term" value="F:pyridoxal phosphate binding"/>
    <property type="evidence" value="ECO:0007669"/>
    <property type="project" value="InterPro"/>
</dbReference>
<evidence type="ECO:0000256" key="4">
    <source>
        <dbReference type="ARBA" id="ARBA00012285"/>
    </source>
</evidence>
<accession>A0A1W1I9H4</accession>
<proteinExistence type="predicted"/>
<keyword evidence="5" id="KW-0169">Cobalamin biosynthesis</keyword>
<evidence type="ECO:0000259" key="10">
    <source>
        <dbReference type="Pfam" id="PF00155"/>
    </source>
</evidence>
<dbReference type="EMBL" id="LT828648">
    <property type="protein sequence ID" value="SLM49698.1"/>
    <property type="molecule type" value="Genomic_DNA"/>
</dbReference>
<dbReference type="PANTHER" id="PTHR42885">
    <property type="entry name" value="HISTIDINOL-PHOSPHATE AMINOTRANSFERASE-RELATED"/>
    <property type="match status" value="1"/>
</dbReference>
<keyword evidence="12" id="KW-1185">Reference proteome</keyword>
<dbReference type="KEGG" id="nja:NSJP_3531"/>
<dbReference type="Gene3D" id="3.90.1150.10">
    <property type="entry name" value="Aspartate Aminotransferase, domain 1"/>
    <property type="match status" value="1"/>
</dbReference>
<dbReference type="GO" id="GO:0009236">
    <property type="term" value="P:cobalamin biosynthetic process"/>
    <property type="evidence" value="ECO:0007669"/>
    <property type="project" value="UniProtKB-UniPathway"/>
</dbReference>
<dbReference type="UniPathway" id="UPA00148"/>
<comment type="function">
    <text evidence="2">Decarboxylates L-threonine-O-3-phosphate to yield (R)-1-amino-2-propanol O-2-phosphate, the precursor for the linkage between the nucleotide loop and the corrin ring in cobalamin.</text>
</comment>
<dbReference type="GO" id="GO:0048472">
    <property type="term" value="F:threonine-phosphate decarboxylase activity"/>
    <property type="evidence" value="ECO:0007669"/>
    <property type="project" value="UniProtKB-EC"/>
</dbReference>
<evidence type="ECO:0000256" key="3">
    <source>
        <dbReference type="ARBA" id="ARBA00004953"/>
    </source>
</evidence>
<keyword evidence="6" id="KW-0663">Pyridoxal phosphate</keyword>
<dbReference type="Pfam" id="PF00155">
    <property type="entry name" value="Aminotran_1_2"/>
    <property type="match status" value="1"/>
</dbReference>
<dbReference type="InterPro" id="IPR015424">
    <property type="entry name" value="PyrdxlP-dep_Trfase"/>
</dbReference>
<name>A0A1W1I9H4_9BACT</name>
<dbReference type="STRING" id="1325564.NSJP_3531"/>
<dbReference type="InterPro" id="IPR015422">
    <property type="entry name" value="PyrdxlP-dep_Trfase_small"/>
</dbReference>
<protein>
    <recommendedName>
        <fullName evidence="4">threonine-phosphate decarboxylase</fullName>
        <ecNumber evidence="4">4.1.1.81</ecNumber>
    </recommendedName>
    <alternativeName>
        <fullName evidence="8">L-threonine-O-3-phosphate decarboxylase</fullName>
    </alternativeName>
</protein>